<feature type="binding site" evidence="7">
    <location>
        <position position="152"/>
    </location>
    <ligand>
        <name>Mg(2+)</name>
        <dbReference type="ChEBI" id="CHEBI:18420"/>
    </ligand>
</feature>
<feature type="transmembrane region" description="Helical" evidence="8">
    <location>
        <begin position="211"/>
        <end position="230"/>
    </location>
</feature>
<keyword evidence="3 9" id="KW-0808">Transferase</keyword>
<reference evidence="9 10" key="1">
    <citation type="submission" date="2011-06" db="EMBL/GenBank/DDBJ databases">
        <title>The draft genome of Thiocapsa marina 5811.</title>
        <authorList>
            <consortium name="US DOE Joint Genome Institute (JGI-PGF)"/>
            <person name="Lucas S."/>
            <person name="Han J."/>
            <person name="Cheng J.-F."/>
            <person name="Goodwin L."/>
            <person name="Pitluck S."/>
            <person name="Peters L."/>
            <person name="Land M.L."/>
            <person name="Hauser L."/>
            <person name="Vogl K."/>
            <person name="Liu Z."/>
            <person name="Imhoff J."/>
            <person name="Thiel V."/>
            <person name="Frigaard N.-U."/>
            <person name="Bryant D."/>
            <person name="Woyke T.J."/>
        </authorList>
    </citation>
    <scope>NUCLEOTIDE SEQUENCE [LARGE SCALE GENOMIC DNA]</scope>
    <source>
        <strain evidence="9 10">5811</strain>
    </source>
</reference>
<comment type="subcellular location">
    <subcellularLocation>
        <location evidence="1">Cell membrane</location>
        <topology evidence="1">Multi-pass membrane protein</topology>
    </subcellularLocation>
</comment>
<feature type="transmembrane region" description="Helical" evidence="8">
    <location>
        <begin position="184"/>
        <end position="204"/>
    </location>
</feature>
<organism evidence="9 10">
    <name type="scientific">Thiocapsa marina 5811</name>
    <dbReference type="NCBI Taxonomy" id="768671"/>
    <lineage>
        <taxon>Bacteria</taxon>
        <taxon>Pseudomonadati</taxon>
        <taxon>Pseudomonadota</taxon>
        <taxon>Gammaproteobacteria</taxon>
        <taxon>Chromatiales</taxon>
        <taxon>Chromatiaceae</taxon>
        <taxon>Thiocapsa</taxon>
    </lineage>
</organism>
<dbReference type="AlphaFoldDB" id="F9UG77"/>
<evidence type="ECO:0000256" key="1">
    <source>
        <dbReference type="ARBA" id="ARBA00004651"/>
    </source>
</evidence>
<evidence type="ECO:0000256" key="3">
    <source>
        <dbReference type="ARBA" id="ARBA00022679"/>
    </source>
</evidence>
<keyword evidence="10" id="KW-1185">Reference proteome</keyword>
<feature type="transmembrane region" description="Helical" evidence="8">
    <location>
        <begin position="6"/>
        <end position="23"/>
    </location>
</feature>
<dbReference type="RefSeq" id="WP_007194802.1">
    <property type="nucleotide sequence ID" value="NZ_AFWV01000014.1"/>
</dbReference>
<evidence type="ECO:0000256" key="4">
    <source>
        <dbReference type="ARBA" id="ARBA00022692"/>
    </source>
</evidence>
<dbReference type="GO" id="GO:0044038">
    <property type="term" value="P:cell wall macromolecule biosynthetic process"/>
    <property type="evidence" value="ECO:0007669"/>
    <property type="project" value="TreeGrafter"/>
</dbReference>
<keyword evidence="6 8" id="KW-0472">Membrane</keyword>
<keyword evidence="7" id="KW-0460">Magnesium</keyword>
<dbReference type="PANTHER" id="PTHR22926">
    <property type="entry name" value="PHOSPHO-N-ACETYLMURAMOYL-PENTAPEPTIDE-TRANSFERASE"/>
    <property type="match status" value="1"/>
</dbReference>
<evidence type="ECO:0000313" key="9">
    <source>
        <dbReference type="EMBL" id="EGV16803.1"/>
    </source>
</evidence>
<feature type="binding site" evidence="7">
    <location>
        <position position="215"/>
    </location>
    <ligand>
        <name>Mg(2+)</name>
        <dbReference type="ChEBI" id="CHEBI:18420"/>
    </ligand>
</feature>
<evidence type="ECO:0000256" key="8">
    <source>
        <dbReference type="SAM" id="Phobius"/>
    </source>
</evidence>
<feature type="transmembrane region" description="Helical" evidence="8">
    <location>
        <begin position="318"/>
        <end position="342"/>
    </location>
</feature>
<dbReference type="eggNOG" id="COG0472">
    <property type="taxonomic scope" value="Bacteria"/>
</dbReference>
<gene>
    <name evidence="9" type="ORF">ThimaDRAFT_3930</name>
</gene>
<evidence type="ECO:0000256" key="2">
    <source>
        <dbReference type="ARBA" id="ARBA00022475"/>
    </source>
</evidence>
<protein>
    <submittedName>
        <fullName evidence="9">Glycosyl transferase, family 4, conserved region-containing protein</fullName>
    </submittedName>
</protein>
<feature type="transmembrane region" description="Helical" evidence="8">
    <location>
        <begin position="242"/>
        <end position="261"/>
    </location>
</feature>
<dbReference type="CDD" id="cd06853">
    <property type="entry name" value="GT_WecA_like"/>
    <property type="match status" value="1"/>
</dbReference>
<dbReference type="EMBL" id="AFWV01000014">
    <property type="protein sequence ID" value="EGV16803.1"/>
    <property type="molecule type" value="Genomic_DNA"/>
</dbReference>
<dbReference type="PROSITE" id="PS01348">
    <property type="entry name" value="MRAY_2"/>
    <property type="match status" value="1"/>
</dbReference>
<evidence type="ECO:0000256" key="6">
    <source>
        <dbReference type="ARBA" id="ARBA00023136"/>
    </source>
</evidence>
<keyword evidence="2" id="KW-1003">Cell membrane</keyword>
<dbReference type="STRING" id="768671.ThimaDRAFT_3930"/>
<evidence type="ECO:0000256" key="7">
    <source>
        <dbReference type="PIRSR" id="PIRSR600715-1"/>
    </source>
</evidence>
<accession>F9UG77</accession>
<proteinExistence type="predicted"/>
<dbReference type="PANTHER" id="PTHR22926:SF3">
    <property type="entry name" value="UNDECAPRENYL-PHOSPHATE ALPHA-N-ACETYLGLUCOSAMINYL 1-PHOSPHATE TRANSFERASE"/>
    <property type="match status" value="1"/>
</dbReference>
<dbReference type="PATRIC" id="fig|768671.3.peg.4149"/>
<dbReference type="InterPro" id="IPR000715">
    <property type="entry name" value="Glycosyl_transferase_4"/>
</dbReference>
<name>F9UG77_9GAMM</name>
<feature type="transmembrane region" description="Helical" evidence="8">
    <location>
        <begin position="72"/>
        <end position="88"/>
    </location>
</feature>
<comment type="cofactor">
    <cofactor evidence="7">
        <name>Mg(2+)</name>
        <dbReference type="ChEBI" id="CHEBI:18420"/>
    </cofactor>
</comment>
<dbReference type="InterPro" id="IPR018480">
    <property type="entry name" value="PNAcMuramoyl-5peptid_Trfase_CS"/>
</dbReference>
<sequence length="366" mass="39608">MMRVFVSLLSTLLVVWILLRVLHPLADRMGLIDRPDQRRKRHSVPVPVVGGIAIYGGILAGASWWFPLCTHALFLLLGAGVLVVVGTMDDRFHLGVRIRFAGQATSALLLIFGTDVRLDSLGDIFGTGPVELGIMAVPVTMIAIVGMINAFNMIDGMDGLAGGLALIALGGVLAMPGVAETSRLPVALVCIALLPFLVHNLGILGVTRHRVFLGDAGSMLMGYLVAWTMIEVTQATASDIAPVAALWLTAIPLLDTFGVMARRIRRGRSPFAADRRHLHHDLLRAFGCPKNTLRVILSGAVLMAAIAVSATARSIPEAMLFYAFFLIVCLYFASHRIVPGVLRWSYRKRRNLRNLGHVALSEREAA</sequence>
<dbReference type="GO" id="GO:0071555">
    <property type="term" value="P:cell wall organization"/>
    <property type="evidence" value="ECO:0007669"/>
    <property type="project" value="TreeGrafter"/>
</dbReference>
<keyword evidence="5 8" id="KW-1133">Transmembrane helix</keyword>
<dbReference type="GO" id="GO:0009103">
    <property type="term" value="P:lipopolysaccharide biosynthetic process"/>
    <property type="evidence" value="ECO:0007669"/>
    <property type="project" value="TreeGrafter"/>
</dbReference>
<feature type="transmembrane region" description="Helical" evidence="8">
    <location>
        <begin position="44"/>
        <end position="66"/>
    </location>
</feature>
<dbReference type="GO" id="GO:0005886">
    <property type="term" value="C:plasma membrane"/>
    <property type="evidence" value="ECO:0007669"/>
    <property type="project" value="UniProtKB-SubCell"/>
</dbReference>
<dbReference type="GO" id="GO:0016780">
    <property type="term" value="F:phosphotransferase activity, for other substituted phosphate groups"/>
    <property type="evidence" value="ECO:0007669"/>
    <property type="project" value="InterPro"/>
</dbReference>
<feature type="transmembrane region" description="Helical" evidence="8">
    <location>
        <begin position="100"/>
        <end position="118"/>
    </location>
</feature>
<feature type="transmembrane region" description="Helical" evidence="8">
    <location>
        <begin position="293"/>
        <end position="312"/>
    </location>
</feature>
<feature type="transmembrane region" description="Helical" evidence="8">
    <location>
        <begin position="130"/>
        <end position="148"/>
    </location>
</feature>
<evidence type="ECO:0000313" key="10">
    <source>
        <dbReference type="Proteomes" id="UP000005459"/>
    </source>
</evidence>
<dbReference type="Proteomes" id="UP000005459">
    <property type="component" value="Unassembled WGS sequence"/>
</dbReference>
<keyword evidence="4 8" id="KW-0812">Transmembrane</keyword>
<feature type="transmembrane region" description="Helical" evidence="8">
    <location>
        <begin position="160"/>
        <end position="178"/>
    </location>
</feature>
<keyword evidence="7" id="KW-0479">Metal-binding</keyword>
<evidence type="ECO:0000256" key="5">
    <source>
        <dbReference type="ARBA" id="ARBA00022989"/>
    </source>
</evidence>
<dbReference type="Pfam" id="PF00953">
    <property type="entry name" value="Glycos_transf_4"/>
    <property type="match status" value="1"/>
</dbReference>
<dbReference type="GO" id="GO:0046872">
    <property type="term" value="F:metal ion binding"/>
    <property type="evidence" value="ECO:0007669"/>
    <property type="project" value="UniProtKB-KW"/>
</dbReference>